<sequence>MASASLVQVIDLTDSPPPTPINYGTRKIRKSPDVTATRASRRRKNGETGRTRTLAGSRGCSPEVGDVRLEEGVESRRVGRTKGRNGESTKKRSRRSMKSKDKGKDPVSEDAQQDSPPTLDDSQFFFVDTTPAAVPAGMVFDSGGVDTTQSSSSRIPEPEADKTPLLLLPAHVSFLDAVDDSELPIQIIQPEDSDSDAESYIEYLDYDDRLTAGTVRYFETPAEEQKQTRFVCKRCGAESEHRTRDCPIMITCGVRDEHSTRSCPISKTCFTCGMKGHINRTCPNRHSRGKVSQYDDCDRCGSHTHNTNECPTIWRLYEYVTEREREAILRHREARRSLALGEGGEGYIAHDEWCYNCGNSGHLGDDCKDPRPHDTLAAPSSFGQFNTFTGPFSDSVAAPPVHARAPRDWETSQSFGDGWGGNAPINVGKRARNKDRMRMEQRALEIEELADPDDWFGNARNVRNRGMGGGSTRRDRDRGGGTKDVKIRFLETANDPGPSLLDRVHIDYDRRDRRYRDLLDQRHGRDHGERHHRDRDRERDRDDGEPGPGLRIRGSASRGNDRPRRDDGDRWEERRGDDRRWEDSRSGDREQERYKGGYREPPRGHDRGRRESWEGRGTRGPQYKGGYAR</sequence>
<evidence type="ECO:0000256" key="7">
    <source>
        <dbReference type="ARBA" id="ARBA00023242"/>
    </source>
</evidence>
<dbReference type="InterPro" id="IPR036875">
    <property type="entry name" value="Znf_CCHC_sf"/>
</dbReference>
<dbReference type="GO" id="GO:0071039">
    <property type="term" value="P:nuclear polyadenylation-dependent CUT catabolic process"/>
    <property type="evidence" value="ECO:0007669"/>
    <property type="project" value="TreeGrafter"/>
</dbReference>
<dbReference type="AlphaFoldDB" id="A0AAD4LD41"/>
<dbReference type="GO" id="GO:0008270">
    <property type="term" value="F:zinc ion binding"/>
    <property type="evidence" value="ECO:0007669"/>
    <property type="project" value="UniProtKB-KW"/>
</dbReference>
<evidence type="ECO:0000256" key="2">
    <source>
        <dbReference type="ARBA" id="ARBA00022664"/>
    </source>
</evidence>
<reference evidence="11" key="1">
    <citation type="submission" date="2022-01" db="EMBL/GenBank/DDBJ databases">
        <title>Comparative genomics reveals a dynamic genome evolution in the ectomycorrhizal milk-cap (Lactarius) mushrooms.</title>
        <authorList>
            <consortium name="DOE Joint Genome Institute"/>
            <person name="Lebreton A."/>
            <person name="Tang N."/>
            <person name="Kuo A."/>
            <person name="LaButti K."/>
            <person name="Drula E."/>
            <person name="Barry K."/>
            <person name="Clum A."/>
            <person name="Lipzen A."/>
            <person name="Mousain D."/>
            <person name="Ng V."/>
            <person name="Wang R."/>
            <person name="Wang X."/>
            <person name="Dai Y."/>
            <person name="Henrissat B."/>
            <person name="Grigoriev I.V."/>
            <person name="Guerin-Laguette A."/>
            <person name="Yu F."/>
            <person name="Martin F.M."/>
        </authorList>
    </citation>
    <scope>NUCLEOTIDE SEQUENCE</scope>
    <source>
        <strain evidence="11">QP</strain>
    </source>
</reference>
<feature type="compositionally biased region" description="Polar residues" evidence="9">
    <location>
        <begin position="145"/>
        <end position="154"/>
    </location>
</feature>
<dbReference type="GO" id="GO:0031499">
    <property type="term" value="C:TRAMP complex"/>
    <property type="evidence" value="ECO:0007669"/>
    <property type="project" value="TreeGrafter"/>
</dbReference>
<evidence type="ECO:0000256" key="1">
    <source>
        <dbReference type="ARBA" id="ARBA00004123"/>
    </source>
</evidence>
<evidence type="ECO:0000256" key="9">
    <source>
        <dbReference type="SAM" id="MobiDB-lite"/>
    </source>
</evidence>
<name>A0AAD4LD41_9AGAM</name>
<dbReference type="SUPFAM" id="SSF57756">
    <property type="entry name" value="Retrovirus zinc finger-like domains"/>
    <property type="match status" value="1"/>
</dbReference>
<comment type="subcellular location">
    <subcellularLocation>
        <location evidence="1">Nucleus</location>
    </subcellularLocation>
</comment>
<keyword evidence="4" id="KW-0677">Repeat</keyword>
<dbReference type="GO" id="GO:0003723">
    <property type="term" value="F:RNA binding"/>
    <property type="evidence" value="ECO:0007669"/>
    <property type="project" value="TreeGrafter"/>
</dbReference>
<evidence type="ECO:0000256" key="5">
    <source>
        <dbReference type="ARBA" id="ARBA00022771"/>
    </source>
</evidence>
<keyword evidence="3" id="KW-0479">Metal-binding</keyword>
<dbReference type="GO" id="GO:0071037">
    <property type="term" value="P:nuclear polyadenylation-dependent snRNA catabolic process"/>
    <property type="evidence" value="ECO:0007669"/>
    <property type="project" value="TreeGrafter"/>
</dbReference>
<dbReference type="GO" id="GO:0071035">
    <property type="term" value="P:nuclear polyadenylation-dependent rRNA catabolic process"/>
    <property type="evidence" value="ECO:0007669"/>
    <property type="project" value="TreeGrafter"/>
</dbReference>
<evidence type="ECO:0000313" key="12">
    <source>
        <dbReference type="Proteomes" id="UP001201163"/>
    </source>
</evidence>
<dbReference type="PROSITE" id="PS50158">
    <property type="entry name" value="ZF_CCHC"/>
    <property type="match status" value="2"/>
</dbReference>
<evidence type="ECO:0000259" key="10">
    <source>
        <dbReference type="PROSITE" id="PS50158"/>
    </source>
</evidence>
<feature type="compositionally biased region" description="Basic and acidic residues" evidence="9">
    <location>
        <begin position="472"/>
        <end position="483"/>
    </location>
</feature>
<comment type="caution">
    <text evidence="11">The sequence shown here is derived from an EMBL/GenBank/DDBJ whole genome shotgun (WGS) entry which is preliminary data.</text>
</comment>
<keyword evidence="6" id="KW-0862">Zinc</keyword>
<feature type="compositionally biased region" description="Basic and acidic residues" evidence="9">
    <location>
        <begin position="65"/>
        <end position="77"/>
    </location>
</feature>
<gene>
    <name evidence="11" type="ORF">EDB92DRAFT_122825</name>
</gene>
<dbReference type="GO" id="GO:0006397">
    <property type="term" value="P:mRNA processing"/>
    <property type="evidence" value="ECO:0007669"/>
    <property type="project" value="UniProtKB-KW"/>
</dbReference>
<evidence type="ECO:0000256" key="4">
    <source>
        <dbReference type="ARBA" id="ARBA00022737"/>
    </source>
</evidence>
<accession>A0AAD4LD41</accession>
<keyword evidence="2" id="KW-0507">mRNA processing</keyword>
<proteinExistence type="predicted"/>
<evidence type="ECO:0000313" key="11">
    <source>
        <dbReference type="EMBL" id="KAH8982399.1"/>
    </source>
</evidence>
<organism evidence="11 12">
    <name type="scientific">Lactarius akahatsu</name>
    <dbReference type="NCBI Taxonomy" id="416441"/>
    <lineage>
        <taxon>Eukaryota</taxon>
        <taxon>Fungi</taxon>
        <taxon>Dikarya</taxon>
        <taxon>Basidiomycota</taxon>
        <taxon>Agaricomycotina</taxon>
        <taxon>Agaricomycetes</taxon>
        <taxon>Russulales</taxon>
        <taxon>Russulaceae</taxon>
        <taxon>Lactarius</taxon>
    </lineage>
</organism>
<dbReference type="GO" id="GO:0071031">
    <property type="term" value="P:nuclear mRNA surveillance of mRNA 3'-end processing"/>
    <property type="evidence" value="ECO:0007669"/>
    <property type="project" value="TreeGrafter"/>
</dbReference>
<feature type="region of interest" description="Disordered" evidence="9">
    <location>
        <begin position="137"/>
        <end position="159"/>
    </location>
</feature>
<feature type="region of interest" description="Disordered" evidence="9">
    <location>
        <begin position="458"/>
        <end position="483"/>
    </location>
</feature>
<keyword evidence="7" id="KW-0539">Nucleus</keyword>
<dbReference type="Proteomes" id="UP001201163">
    <property type="component" value="Unassembled WGS sequence"/>
</dbReference>
<dbReference type="Pfam" id="PF00098">
    <property type="entry name" value="zf-CCHC"/>
    <property type="match status" value="1"/>
</dbReference>
<feature type="region of interest" description="Disordered" evidence="9">
    <location>
        <begin position="1"/>
        <end position="123"/>
    </location>
</feature>
<dbReference type="Gene3D" id="4.10.60.10">
    <property type="entry name" value="Zinc finger, CCHC-type"/>
    <property type="match status" value="2"/>
</dbReference>
<feature type="compositionally biased region" description="Basic and acidic residues" evidence="9">
    <location>
        <begin position="559"/>
        <end position="617"/>
    </location>
</feature>
<protein>
    <recommendedName>
        <fullName evidence="10">CCHC-type domain-containing protein</fullName>
    </recommendedName>
</protein>
<evidence type="ECO:0000256" key="8">
    <source>
        <dbReference type="PROSITE-ProRule" id="PRU00047"/>
    </source>
</evidence>
<keyword evidence="12" id="KW-1185">Reference proteome</keyword>
<feature type="region of interest" description="Disordered" evidence="9">
    <location>
        <begin position="519"/>
        <end position="629"/>
    </location>
</feature>
<dbReference type="InterPro" id="IPR001878">
    <property type="entry name" value="Znf_CCHC"/>
</dbReference>
<feature type="domain" description="CCHC-type" evidence="10">
    <location>
        <begin position="269"/>
        <end position="284"/>
    </location>
</feature>
<dbReference type="SMART" id="SM00343">
    <property type="entry name" value="ZnF_C2HC"/>
    <property type="match status" value="4"/>
</dbReference>
<keyword evidence="5 8" id="KW-0863">Zinc-finger</keyword>
<feature type="compositionally biased region" description="Basic and acidic residues" evidence="9">
    <location>
        <begin position="519"/>
        <end position="544"/>
    </location>
</feature>
<dbReference type="GO" id="GO:0071036">
    <property type="term" value="P:nuclear polyadenylation-dependent snoRNA catabolic process"/>
    <property type="evidence" value="ECO:0007669"/>
    <property type="project" value="TreeGrafter"/>
</dbReference>
<evidence type="ECO:0000256" key="6">
    <source>
        <dbReference type="ARBA" id="ARBA00022833"/>
    </source>
</evidence>
<feature type="compositionally biased region" description="Basic and acidic residues" evidence="9">
    <location>
        <begin position="98"/>
        <end position="107"/>
    </location>
</feature>
<dbReference type="EMBL" id="JAKELL010000100">
    <property type="protein sequence ID" value="KAH8982399.1"/>
    <property type="molecule type" value="Genomic_DNA"/>
</dbReference>
<feature type="domain" description="CCHC-type" evidence="10">
    <location>
        <begin position="354"/>
        <end position="369"/>
    </location>
</feature>
<dbReference type="InterPro" id="IPR051644">
    <property type="entry name" value="TRAMP_AT-DNA-binding"/>
</dbReference>
<evidence type="ECO:0000256" key="3">
    <source>
        <dbReference type="ARBA" id="ARBA00022723"/>
    </source>
</evidence>
<dbReference type="PANTHER" id="PTHR46543">
    <property type="entry name" value="ZINC FINGER CCHC DOMAIN-CONTAINING PROTEIN 7"/>
    <property type="match status" value="1"/>
</dbReference>
<dbReference type="PANTHER" id="PTHR46543:SF1">
    <property type="entry name" value="ZINC FINGER CCHC DOMAIN-CONTAINING PROTEIN 7"/>
    <property type="match status" value="1"/>
</dbReference>
<dbReference type="GO" id="GO:0071038">
    <property type="term" value="P:TRAMP-dependent tRNA surveillance pathway"/>
    <property type="evidence" value="ECO:0007669"/>
    <property type="project" value="TreeGrafter"/>
</dbReference>